<dbReference type="InterPro" id="IPR027417">
    <property type="entry name" value="P-loop_NTPase"/>
</dbReference>
<dbReference type="GO" id="GO:0005524">
    <property type="term" value="F:ATP binding"/>
    <property type="evidence" value="ECO:0007669"/>
    <property type="project" value="UniProtKB-KW"/>
</dbReference>
<gene>
    <name evidence="6" type="ORF">BBEV_2645</name>
</gene>
<dbReference type="Gene3D" id="1.10.8.80">
    <property type="entry name" value="Magnesium chelatase subunit I, C-Terminal domain"/>
    <property type="match status" value="1"/>
</dbReference>
<dbReference type="Gene3D" id="3.40.50.300">
    <property type="entry name" value="P-loop containing nucleotide triphosphate hydrolases"/>
    <property type="match status" value="1"/>
</dbReference>
<dbReference type="Pfam" id="PF07726">
    <property type="entry name" value="AAA_3"/>
    <property type="match status" value="1"/>
</dbReference>
<dbReference type="PANTHER" id="PTHR42759:SF5">
    <property type="entry name" value="METHANOL DEHYDROGENASE REGULATOR"/>
    <property type="match status" value="1"/>
</dbReference>
<dbReference type="InterPro" id="IPR011703">
    <property type="entry name" value="ATPase_AAA-3"/>
</dbReference>
<evidence type="ECO:0008006" key="8">
    <source>
        <dbReference type="Google" id="ProtNLM"/>
    </source>
</evidence>
<dbReference type="KEGG" id="bbev:BBEV_2645"/>
<feature type="domain" description="ChlI/MoxR AAA lid" evidence="5">
    <location>
        <begin position="238"/>
        <end position="309"/>
    </location>
</feature>
<dbReference type="GO" id="GO:0016887">
    <property type="term" value="F:ATP hydrolysis activity"/>
    <property type="evidence" value="ECO:0007669"/>
    <property type="project" value="InterPro"/>
</dbReference>
<dbReference type="OrthoDB" id="9808397at2"/>
<evidence type="ECO:0000256" key="2">
    <source>
        <dbReference type="ARBA" id="ARBA00022840"/>
    </source>
</evidence>
<dbReference type="CDD" id="cd00009">
    <property type="entry name" value="AAA"/>
    <property type="match status" value="1"/>
</dbReference>
<dbReference type="InterPro" id="IPR050764">
    <property type="entry name" value="CbbQ/NirQ/NorQ/GpvN"/>
</dbReference>
<proteinExistence type="inferred from homology"/>
<evidence type="ECO:0000259" key="5">
    <source>
        <dbReference type="Pfam" id="PF17863"/>
    </source>
</evidence>
<evidence type="ECO:0000256" key="1">
    <source>
        <dbReference type="ARBA" id="ARBA00022741"/>
    </source>
</evidence>
<keyword evidence="2" id="KW-0067">ATP-binding</keyword>
<dbReference type="RefSeq" id="WP_069365906.1">
    <property type="nucleotide sequence ID" value="NZ_CP012502.1"/>
</dbReference>
<name>A0A1D7QYA1_9BACI</name>
<evidence type="ECO:0000313" key="6">
    <source>
        <dbReference type="EMBL" id="AOM83983.1"/>
    </source>
</evidence>
<dbReference type="Proteomes" id="UP000094463">
    <property type="component" value="Chromosome"/>
</dbReference>
<dbReference type="SUPFAM" id="SSF52540">
    <property type="entry name" value="P-loop containing nucleoside triphosphate hydrolases"/>
    <property type="match status" value="1"/>
</dbReference>
<dbReference type="Pfam" id="PF17863">
    <property type="entry name" value="AAA_lid_2"/>
    <property type="match status" value="1"/>
</dbReference>
<evidence type="ECO:0000259" key="4">
    <source>
        <dbReference type="Pfam" id="PF07726"/>
    </source>
</evidence>
<dbReference type="EMBL" id="CP012502">
    <property type="protein sequence ID" value="AOM83983.1"/>
    <property type="molecule type" value="Genomic_DNA"/>
</dbReference>
<dbReference type="STRING" id="632773.BBEV_2645"/>
<dbReference type="AlphaFoldDB" id="A0A1D7QYA1"/>
<protein>
    <recommendedName>
        <fullName evidence="8">MoxR-like ATPase</fullName>
    </recommendedName>
</protein>
<dbReference type="FunFam" id="3.40.50.300:FF:000640">
    <property type="entry name" value="MoxR family ATPase"/>
    <property type="match status" value="1"/>
</dbReference>
<dbReference type="PIRSF" id="PIRSF002849">
    <property type="entry name" value="AAA_ATPase_chaperone_MoxR_prd"/>
    <property type="match status" value="1"/>
</dbReference>
<organism evidence="6 7">
    <name type="scientific">Salisediminibacterium beveridgei</name>
    <dbReference type="NCBI Taxonomy" id="632773"/>
    <lineage>
        <taxon>Bacteria</taxon>
        <taxon>Bacillati</taxon>
        <taxon>Bacillota</taxon>
        <taxon>Bacilli</taxon>
        <taxon>Bacillales</taxon>
        <taxon>Bacillaceae</taxon>
        <taxon>Salisediminibacterium</taxon>
    </lineage>
</organism>
<dbReference type="PATRIC" id="fig|632773.3.peg.2783"/>
<accession>A0A1D7QYA1</accession>
<feature type="domain" description="ATPase AAA-3" evidence="4">
    <location>
        <begin position="45"/>
        <end position="175"/>
    </location>
</feature>
<dbReference type="PANTHER" id="PTHR42759">
    <property type="entry name" value="MOXR FAMILY PROTEIN"/>
    <property type="match status" value="1"/>
</dbReference>
<keyword evidence="1" id="KW-0547">Nucleotide-binding</keyword>
<dbReference type="InterPro" id="IPR041628">
    <property type="entry name" value="ChlI/MoxR_AAA_lid"/>
</dbReference>
<evidence type="ECO:0000313" key="7">
    <source>
        <dbReference type="Proteomes" id="UP000094463"/>
    </source>
</evidence>
<reference evidence="6 7" key="1">
    <citation type="submission" date="2015-08" db="EMBL/GenBank/DDBJ databases">
        <title>The complete genome sequence of Bacillus beveridgei MLTeJB.</title>
        <authorList>
            <person name="Hanson T.E."/>
            <person name="Mesa C."/>
            <person name="Basesman S.M."/>
            <person name="Oremland R.S."/>
        </authorList>
    </citation>
    <scope>NUCLEOTIDE SEQUENCE [LARGE SCALE GENOMIC DNA]</scope>
    <source>
        <strain evidence="6 7">MLTeJB</strain>
    </source>
</reference>
<evidence type="ECO:0000256" key="3">
    <source>
        <dbReference type="ARBA" id="ARBA00061607"/>
    </source>
</evidence>
<keyword evidence="7" id="KW-1185">Reference proteome</keyword>
<sequence length="324" mass="36002">MKIRSYQSLVEHGQVRTLIDNVEKVVVGKRREVELSVVALLCGGHVLLEDVPGVGKTMMVRAIAKSIGAEFKRIQFTPDLLPSDVTGVSVFNQKDMEFHFRPGPVMSNIVLADEINRTSPKTQAALLEALEEGSVTVDGETRTLQDPFLVMATQNPIEYSGTYPLPEAQLDRFLFKFKIGYPTKTEELDVLNRVERQHPIESLSEVLSLQDVVNIKKEVQQVKVHQSVKHYIIDLVTSTRLHHAVSLGASPRASISLMKAAQALALMQGRNYTVPDDVKFLAPYVLQHRMILTSDAKLSNQSNERIVADVIEQVRVPAGEEIGG</sequence>
<comment type="similarity">
    <text evidence="3">Belongs to the MoxR family.</text>
</comment>